<dbReference type="InterPro" id="IPR006665">
    <property type="entry name" value="OmpA-like"/>
</dbReference>
<dbReference type="EMBL" id="CYSD01000014">
    <property type="protein sequence ID" value="CUH76425.1"/>
    <property type="molecule type" value="Genomic_DNA"/>
</dbReference>
<feature type="domain" description="OmpA-like" evidence="7">
    <location>
        <begin position="226"/>
        <end position="340"/>
    </location>
</feature>
<evidence type="ECO:0000259" key="7">
    <source>
        <dbReference type="PROSITE" id="PS51123"/>
    </source>
</evidence>
<feature type="compositionally biased region" description="Polar residues" evidence="5">
    <location>
        <begin position="203"/>
        <end position="213"/>
    </location>
</feature>
<dbReference type="AlphaFoldDB" id="A0A0N7LZ18"/>
<feature type="signal peptide" evidence="6">
    <location>
        <begin position="1"/>
        <end position="19"/>
    </location>
</feature>
<dbReference type="GO" id="GO:0009279">
    <property type="term" value="C:cell outer membrane"/>
    <property type="evidence" value="ECO:0007669"/>
    <property type="project" value="UniProtKB-SubCell"/>
</dbReference>
<organism evidence="8 9">
    <name type="scientific">Tritonibacter multivorans</name>
    <dbReference type="NCBI Taxonomy" id="928856"/>
    <lineage>
        <taxon>Bacteria</taxon>
        <taxon>Pseudomonadati</taxon>
        <taxon>Pseudomonadota</taxon>
        <taxon>Alphaproteobacteria</taxon>
        <taxon>Rhodobacterales</taxon>
        <taxon>Paracoccaceae</taxon>
        <taxon>Tritonibacter</taxon>
    </lineage>
</organism>
<feature type="region of interest" description="Disordered" evidence="5">
    <location>
        <begin position="169"/>
        <end position="213"/>
    </location>
</feature>
<keyword evidence="9" id="KW-1185">Reference proteome</keyword>
<name>A0A0N7LZ18_9RHOB</name>
<dbReference type="InterPro" id="IPR036737">
    <property type="entry name" value="OmpA-like_sf"/>
</dbReference>
<protein>
    <submittedName>
        <fullName evidence="8">Outer membrane protein ArfA</fullName>
    </submittedName>
</protein>
<dbReference type="Pfam" id="PF00691">
    <property type="entry name" value="OmpA"/>
    <property type="match status" value="1"/>
</dbReference>
<evidence type="ECO:0000313" key="8">
    <source>
        <dbReference type="EMBL" id="CUH76425.1"/>
    </source>
</evidence>
<evidence type="ECO:0000256" key="6">
    <source>
        <dbReference type="SAM" id="SignalP"/>
    </source>
</evidence>
<dbReference type="PRINTS" id="PR01021">
    <property type="entry name" value="OMPADOMAIN"/>
</dbReference>
<dbReference type="PANTHER" id="PTHR30329:SF21">
    <property type="entry name" value="LIPOPROTEIN YIAD-RELATED"/>
    <property type="match status" value="1"/>
</dbReference>
<dbReference type="InterPro" id="IPR006664">
    <property type="entry name" value="OMP_bac"/>
</dbReference>
<dbReference type="Proteomes" id="UP000052022">
    <property type="component" value="Unassembled WGS sequence"/>
</dbReference>
<dbReference type="SUPFAM" id="SSF103088">
    <property type="entry name" value="OmpA-like"/>
    <property type="match status" value="1"/>
</dbReference>
<dbReference type="InterPro" id="IPR050330">
    <property type="entry name" value="Bact_OuterMem_StrucFunc"/>
</dbReference>
<sequence length="340" mass="35760">MKHLFAPAFLAMFFGAAAAAAPLEMALPPAAELLREQDRGLATLHLPVGPAKADLVPTRAVEGHIWRRSWRVTGAQTTLEVFAPLRDALQAAGFHVEYSCAAQACGGFAFRFGIDTIPAPDMRVRISDFQFLSASRDADGMALSLLVSRSGGAVYVQVIERHSAQAPALSATDAQAADPDTVPASAQAPTDTGSADTGPADATSGTAANSTADTGADGLRQMLLTYGHVVLTEVEFQSGSAVLTSGKIQSLQDLATLLRAEPDWKVLIVGHTDTVGSLDANTALSRRRAAAVRQHLQEVEGMRGDRLQVAGAGFMAPLTQNATPEGREENRRVEVVLIAP</sequence>
<dbReference type="RefSeq" id="WP_058289022.1">
    <property type="nucleotide sequence ID" value="NZ_CYSD01000014.1"/>
</dbReference>
<keyword evidence="3" id="KW-0998">Cell outer membrane</keyword>
<proteinExistence type="predicted"/>
<evidence type="ECO:0000256" key="2">
    <source>
        <dbReference type="ARBA" id="ARBA00023136"/>
    </source>
</evidence>
<evidence type="ECO:0000256" key="4">
    <source>
        <dbReference type="PROSITE-ProRule" id="PRU00473"/>
    </source>
</evidence>
<reference evidence="8 9" key="1">
    <citation type="submission" date="2015-09" db="EMBL/GenBank/DDBJ databases">
        <authorList>
            <consortium name="Swine Surveillance"/>
        </authorList>
    </citation>
    <scope>NUCLEOTIDE SEQUENCE [LARGE SCALE GENOMIC DNA]</scope>
    <source>
        <strain evidence="8 9">CECT 7557</strain>
    </source>
</reference>
<evidence type="ECO:0000256" key="1">
    <source>
        <dbReference type="ARBA" id="ARBA00004442"/>
    </source>
</evidence>
<accession>A0A0N7LZ18</accession>
<keyword evidence="6" id="KW-0732">Signal</keyword>
<keyword evidence="2 4" id="KW-0472">Membrane</keyword>
<evidence type="ECO:0000256" key="5">
    <source>
        <dbReference type="SAM" id="MobiDB-lite"/>
    </source>
</evidence>
<dbReference type="PROSITE" id="PS51123">
    <property type="entry name" value="OMPA_2"/>
    <property type="match status" value="1"/>
</dbReference>
<dbReference type="PANTHER" id="PTHR30329">
    <property type="entry name" value="STATOR ELEMENT OF FLAGELLAR MOTOR COMPLEX"/>
    <property type="match status" value="1"/>
</dbReference>
<feature type="chain" id="PRO_5006015715" evidence="6">
    <location>
        <begin position="20"/>
        <end position="340"/>
    </location>
</feature>
<evidence type="ECO:0000256" key="3">
    <source>
        <dbReference type="ARBA" id="ARBA00023237"/>
    </source>
</evidence>
<evidence type="ECO:0000313" key="9">
    <source>
        <dbReference type="Proteomes" id="UP000052022"/>
    </source>
</evidence>
<dbReference type="Gene3D" id="3.30.1330.60">
    <property type="entry name" value="OmpA-like domain"/>
    <property type="match status" value="1"/>
</dbReference>
<dbReference type="STRING" id="928856.SAMN04488049_11235"/>
<comment type="subcellular location">
    <subcellularLocation>
        <location evidence="1">Cell outer membrane</location>
    </subcellularLocation>
</comment>
<gene>
    <name evidence="8" type="primary">arfA</name>
    <name evidence="8" type="ORF">TRM7557_00892</name>
</gene>
<dbReference type="CDD" id="cd07185">
    <property type="entry name" value="OmpA_C-like"/>
    <property type="match status" value="1"/>
</dbReference>